<dbReference type="PATRIC" id="fig|242163.4.peg.4934"/>
<dbReference type="RefSeq" id="WP_050453166.1">
    <property type="nucleotide sequence ID" value="NZ_LFJJ01000039.1"/>
</dbReference>
<evidence type="ECO:0000256" key="3">
    <source>
        <dbReference type="ARBA" id="ARBA00022777"/>
    </source>
</evidence>
<sequence length="409" mass="45303">MKKLSVVYAGWGERFELGQLADDGRDLLFEYSASALDRGLELSPFKLPLGAEAFGDFPAHQLRLPGLLSDALPDGWGMLLMDRLFRRQGRDPQRMSPLDRLAFIGDKAMGALAFEPDSGDRLAPDDVELLTLAKEVREAMTTTDGSEALLRELALMGGSPHGARPKVLVNFDATSNRMSNTEQGAGVPWLVKFPAQHEHAEVCAVESMYGAIAIACGLRMPVTRYFDLGGALSAFGIERFDRSDGMRVPMHTAAGVAHVDFRVPQLDYVALLRLTRFMTRDVREVQHAFERCVFNVVFNNRDDHAKNFSFLMTREGHWRFSPAYDLTFNAGPGGEHQMDICGEARAPAREQLLKLADRAGIAEKVAGESIDRIVDIASDLRRFADDLPIRPATLAAIEKAIRANQARMR</sequence>
<evidence type="ECO:0000313" key="6">
    <source>
        <dbReference type="EMBL" id="KND60929.1"/>
    </source>
</evidence>
<accession>A0A0L0MG33</accession>
<evidence type="ECO:0000259" key="5">
    <source>
        <dbReference type="Pfam" id="PF13657"/>
    </source>
</evidence>
<dbReference type="EMBL" id="LFJJ01000039">
    <property type="protein sequence ID" value="KND60929.1"/>
    <property type="molecule type" value="Genomic_DNA"/>
</dbReference>
<organism evidence="6 7">
    <name type="scientific">Candidatus Burkholderia verschuerenii</name>
    <dbReference type="NCBI Taxonomy" id="242163"/>
    <lineage>
        <taxon>Bacteria</taxon>
        <taxon>Pseudomonadati</taxon>
        <taxon>Pseudomonadota</taxon>
        <taxon>Betaproteobacteria</taxon>
        <taxon>Burkholderiales</taxon>
        <taxon>Burkholderiaceae</taxon>
        <taxon>Burkholderia</taxon>
    </lineage>
</organism>
<dbReference type="GO" id="GO:0005829">
    <property type="term" value="C:cytosol"/>
    <property type="evidence" value="ECO:0007669"/>
    <property type="project" value="TreeGrafter"/>
</dbReference>
<name>A0A0L0MG33_9BURK</name>
<dbReference type="InterPro" id="IPR052028">
    <property type="entry name" value="HipA_Ser/Thr_kinase"/>
</dbReference>
<keyword evidence="2" id="KW-0808">Transferase</keyword>
<reference evidence="7" key="1">
    <citation type="submission" date="2015-06" db="EMBL/GenBank/DDBJ databases">
        <title>Comparative genomics of Burkholderia leaf nodule symbionts.</title>
        <authorList>
            <person name="Carlier A."/>
            <person name="Eberl L."/>
            <person name="Pinto-Carbo M."/>
        </authorList>
    </citation>
    <scope>NUCLEOTIDE SEQUENCE [LARGE SCALE GENOMIC DNA]</scope>
    <source>
        <strain evidence="7">UZHbot4</strain>
    </source>
</reference>
<feature type="domain" description="HipA N-terminal subdomain 1" evidence="5">
    <location>
        <begin position="16"/>
        <end position="114"/>
    </location>
</feature>
<dbReference type="InterPro" id="IPR017508">
    <property type="entry name" value="HipA_N1"/>
</dbReference>
<comment type="similarity">
    <text evidence="1">Belongs to the HipA Ser/Thr kinase family.</text>
</comment>
<proteinExistence type="inferred from homology"/>
<dbReference type="OrthoDB" id="9805913at2"/>
<keyword evidence="3" id="KW-0418">Kinase</keyword>
<dbReference type="Pfam" id="PF07804">
    <property type="entry name" value="HipA_C"/>
    <property type="match status" value="1"/>
</dbReference>
<gene>
    <name evidence="6" type="ORF">BVER_05298</name>
</gene>
<dbReference type="InterPro" id="IPR012893">
    <property type="entry name" value="HipA-like_C"/>
</dbReference>
<dbReference type="Proteomes" id="UP000036959">
    <property type="component" value="Unassembled WGS sequence"/>
</dbReference>
<keyword evidence="7" id="KW-1185">Reference proteome</keyword>
<comment type="caution">
    <text evidence="6">The sequence shown here is derived from an EMBL/GenBank/DDBJ whole genome shotgun (WGS) entry which is preliminary data.</text>
</comment>
<evidence type="ECO:0000313" key="7">
    <source>
        <dbReference type="Proteomes" id="UP000036959"/>
    </source>
</evidence>
<protein>
    <submittedName>
        <fullName evidence="6">Hipa protein</fullName>
    </submittedName>
</protein>
<evidence type="ECO:0000256" key="1">
    <source>
        <dbReference type="ARBA" id="ARBA00010164"/>
    </source>
</evidence>
<dbReference type="Pfam" id="PF13657">
    <property type="entry name" value="Couple_hipA"/>
    <property type="match status" value="1"/>
</dbReference>
<dbReference type="Gene3D" id="1.10.1070.20">
    <property type="match status" value="1"/>
</dbReference>
<dbReference type="PANTHER" id="PTHR37419">
    <property type="entry name" value="SERINE/THREONINE-PROTEIN KINASE TOXIN HIPA"/>
    <property type="match status" value="1"/>
</dbReference>
<dbReference type="GO" id="GO:0004674">
    <property type="term" value="F:protein serine/threonine kinase activity"/>
    <property type="evidence" value="ECO:0007669"/>
    <property type="project" value="TreeGrafter"/>
</dbReference>
<evidence type="ECO:0000259" key="4">
    <source>
        <dbReference type="Pfam" id="PF07804"/>
    </source>
</evidence>
<dbReference type="AlphaFoldDB" id="A0A0L0MG33"/>
<dbReference type="PANTHER" id="PTHR37419:SF8">
    <property type="entry name" value="TOXIN YJJJ"/>
    <property type="match status" value="1"/>
</dbReference>
<evidence type="ECO:0000256" key="2">
    <source>
        <dbReference type="ARBA" id="ARBA00022679"/>
    </source>
</evidence>
<feature type="domain" description="HipA-like C-terminal" evidence="4">
    <location>
        <begin position="159"/>
        <end position="375"/>
    </location>
</feature>